<protein>
    <submittedName>
        <fullName evidence="1">Uncharacterized protein</fullName>
    </submittedName>
</protein>
<evidence type="ECO:0000313" key="1">
    <source>
        <dbReference type="EMBL" id="ETV86228.1"/>
    </source>
</evidence>
<organism evidence="1">
    <name type="scientific">Aphanomyces astaci</name>
    <name type="common">Crayfish plague agent</name>
    <dbReference type="NCBI Taxonomy" id="112090"/>
    <lineage>
        <taxon>Eukaryota</taxon>
        <taxon>Sar</taxon>
        <taxon>Stramenopiles</taxon>
        <taxon>Oomycota</taxon>
        <taxon>Saprolegniomycetes</taxon>
        <taxon>Saprolegniales</taxon>
        <taxon>Verrucalvaceae</taxon>
        <taxon>Aphanomyces</taxon>
    </lineage>
</organism>
<accession>W4H509</accession>
<reference evidence="1" key="1">
    <citation type="submission" date="2013-12" db="EMBL/GenBank/DDBJ databases">
        <title>The Genome Sequence of Aphanomyces astaci APO3.</title>
        <authorList>
            <consortium name="The Broad Institute Genomics Platform"/>
            <person name="Russ C."/>
            <person name="Tyler B."/>
            <person name="van West P."/>
            <person name="Dieguez-Uribeondo J."/>
            <person name="Young S.K."/>
            <person name="Zeng Q."/>
            <person name="Gargeya S."/>
            <person name="Fitzgerald M."/>
            <person name="Abouelleil A."/>
            <person name="Alvarado L."/>
            <person name="Chapman S.B."/>
            <person name="Gainer-Dewar J."/>
            <person name="Goldberg J."/>
            <person name="Griggs A."/>
            <person name="Gujja S."/>
            <person name="Hansen M."/>
            <person name="Howarth C."/>
            <person name="Imamovic A."/>
            <person name="Ireland A."/>
            <person name="Larimer J."/>
            <person name="McCowan C."/>
            <person name="Murphy C."/>
            <person name="Pearson M."/>
            <person name="Poon T.W."/>
            <person name="Priest M."/>
            <person name="Roberts A."/>
            <person name="Saif S."/>
            <person name="Shea T."/>
            <person name="Sykes S."/>
            <person name="Wortman J."/>
            <person name="Nusbaum C."/>
            <person name="Birren B."/>
        </authorList>
    </citation>
    <scope>NUCLEOTIDE SEQUENCE [LARGE SCALE GENOMIC DNA]</scope>
    <source>
        <strain evidence="1">APO3</strain>
    </source>
</reference>
<dbReference type="VEuPathDB" id="FungiDB:H257_02658"/>
<sequence>MSCNSFPIDGYYDESRSPSVEQMANVRSGFEGTNQGESGAGVRNSLDHRRDSNLGVFDVHQVSPAFQRIGKLRDAVGNIRRHQVRHVGDDGSCFAINSIAHPIRRIDCVGF</sequence>
<dbReference type="GeneID" id="20804654"/>
<proteinExistence type="predicted"/>
<dbReference type="AlphaFoldDB" id="W4H509"/>
<name>W4H509_APHAT</name>
<dbReference type="RefSeq" id="XP_009824700.1">
    <property type="nucleotide sequence ID" value="XM_009826398.1"/>
</dbReference>
<dbReference type="EMBL" id="KI913117">
    <property type="protein sequence ID" value="ETV86228.1"/>
    <property type="molecule type" value="Genomic_DNA"/>
</dbReference>
<gene>
    <name evidence="1" type="ORF">H257_02658</name>
</gene>